<dbReference type="EMBL" id="MU267904">
    <property type="protein sequence ID" value="KAH7907442.1"/>
    <property type="molecule type" value="Genomic_DNA"/>
</dbReference>
<proteinExistence type="predicted"/>
<dbReference type="Proteomes" id="UP000790377">
    <property type="component" value="Unassembled WGS sequence"/>
</dbReference>
<evidence type="ECO:0000313" key="2">
    <source>
        <dbReference type="Proteomes" id="UP000790377"/>
    </source>
</evidence>
<keyword evidence="2" id="KW-1185">Reference proteome</keyword>
<accession>A0ACB8A3W4</accession>
<protein>
    <submittedName>
        <fullName evidence="1">Uncharacterized protein</fullName>
    </submittedName>
</protein>
<gene>
    <name evidence="1" type="ORF">BJ138DRAFT_499000</name>
</gene>
<sequence>MTFLLLYQAMHFLNPATPVRSWPGKAFKPIQPAAHASLKFFDAIGRIIKPTYLDRTVGEHDFWLRYDPFSFTTEYDARLNIHFAFLDLVFVGSKYLRKPS</sequence>
<reference evidence="1" key="1">
    <citation type="journal article" date="2021" name="New Phytol.">
        <title>Evolutionary innovations through gain and loss of genes in the ectomycorrhizal Boletales.</title>
        <authorList>
            <person name="Wu G."/>
            <person name="Miyauchi S."/>
            <person name="Morin E."/>
            <person name="Kuo A."/>
            <person name="Drula E."/>
            <person name="Varga T."/>
            <person name="Kohler A."/>
            <person name="Feng B."/>
            <person name="Cao Y."/>
            <person name="Lipzen A."/>
            <person name="Daum C."/>
            <person name="Hundley H."/>
            <person name="Pangilinan J."/>
            <person name="Johnson J."/>
            <person name="Barry K."/>
            <person name="LaButti K."/>
            <person name="Ng V."/>
            <person name="Ahrendt S."/>
            <person name="Min B."/>
            <person name="Choi I.G."/>
            <person name="Park H."/>
            <person name="Plett J.M."/>
            <person name="Magnuson J."/>
            <person name="Spatafora J.W."/>
            <person name="Nagy L.G."/>
            <person name="Henrissat B."/>
            <person name="Grigoriev I.V."/>
            <person name="Yang Z.L."/>
            <person name="Xu J."/>
            <person name="Martin F.M."/>
        </authorList>
    </citation>
    <scope>NUCLEOTIDE SEQUENCE</scope>
    <source>
        <strain evidence="1">ATCC 28755</strain>
    </source>
</reference>
<comment type="caution">
    <text evidence="1">The sequence shown here is derived from an EMBL/GenBank/DDBJ whole genome shotgun (WGS) entry which is preliminary data.</text>
</comment>
<organism evidence="1 2">
    <name type="scientific">Hygrophoropsis aurantiaca</name>
    <dbReference type="NCBI Taxonomy" id="72124"/>
    <lineage>
        <taxon>Eukaryota</taxon>
        <taxon>Fungi</taxon>
        <taxon>Dikarya</taxon>
        <taxon>Basidiomycota</taxon>
        <taxon>Agaricomycotina</taxon>
        <taxon>Agaricomycetes</taxon>
        <taxon>Agaricomycetidae</taxon>
        <taxon>Boletales</taxon>
        <taxon>Coniophorineae</taxon>
        <taxon>Hygrophoropsidaceae</taxon>
        <taxon>Hygrophoropsis</taxon>
    </lineage>
</organism>
<evidence type="ECO:0000313" key="1">
    <source>
        <dbReference type="EMBL" id="KAH7907442.1"/>
    </source>
</evidence>
<name>A0ACB8A3W4_9AGAM</name>